<feature type="transmembrane region" description="Helical" evidence="9">
    <location>
        <begin position="776"/>
        <end position="799"/>
    </location>
</feature>
<feature type="transmembrane region" description="Helical" evidence="9">
    <location>
        <begin position="78"/>
        <end position="99"/>
    </location>
</feature>
<dbReference type="EMBL" id="LCZI01000497">
    <property type="protein sequence ID" value="KKZ66378.1"/>
    <property type="molecule type" value="Genomic_DNA"/>
</dbReference>
<comment type="caution">
    <text evidence="12">The sequence shown here is derived from an EMBL/GenBank/DDBJ whole genome shotgun (WGS) entry which is preliminary data.</text>
</comment>
<dbReference type="GO" id="GO:0005524">
    <property type="term" value="F:ATP binding"/>
    <property type="evidence" value="ECO:0007669"/>
    <property type="project" value="UniProtKB-KW"/>
</dbReference>
<evidence type="ECO:0000256" key="6">
    <source>
        <dbReference type="ARBA" id="ARBA00022989"/>
    </source>
</evidence>
<dbReference type="FunFam" id="3.40.50.300:FF:001471">
    <property type="entry name" value="P-loop containing nucleoside triphosphate hydrolase protein"/>
    <property type="match status" value="1"/>
</dbReference>
<dbReference type="Pfam" id="PF00005">
    <property type="entry name" value="ABC_tran"/>
    <property type="match status" value="2"/>
</dbReference>
<organism evidence="12 13">
    <name type="scientific">[Emmonsia] crescens</name>
    <dbReference type="NCBI Taxonomy" id="73230"/>
    <lineage>
        <taxon>Eukaryota</taxon>
        <taxon>Fungi</taxon>
        <taxon>Dikarya</taxon>
        <taxon>Ascomycota</taxon>
        <taxon>Pezizomycotina</taxon>
        <taxon>Eurotiomycetes</taxon>
        <taxon>Eurotiomycetidae</taxon>
        <taxon>Onygenales</taxon>
        <taxon>Ajellomycetaceae</taxon>
        <taxon>Emergomyces</taxon>
    </lineage>
</organism>
<dbReference type="PROSITE" id="PS50929">
    <property type="entry name" value="ABC_TM1F"/>
    <property type="match status" value="2"/>
</dbReference>
<evidence type="ECO:0008006" key="14">
    <source>
        <dbReference type="Google" id="ProtNLM"/>
    </source>
</evidence>
<feature type="domain" description="ABC transmembrane type-1" evidence="11">
    <location>
        <begin position="779"/>
        <end position="1064"/>
    </location>
</feature>
<feature type="domain" description="ABC transmembrane type-1" evidence="11">
    <location>
        <begin position="38"/>
        <end position="330"/>
    </location>
</feature>
<dbReference type="InterPro" id="IPR027417">
    <property type="entry name" value="P-loop_NTPase"/>
</dbReference>
<evidence type="ECO:0000256" key="9">
    <source>
        <dbReference type="SAM" id="Phobius"/>
    </source>
</evidence>
<keyword evidence="4" id="KW-0547">Nucleotide-binding</keyword>
<dbReference type="PROSITE" id="PS50893">
    <property type="entry name" value="ABC_TRANSPORTER_2"/>
    <property type="match status" value="2"/>
</dbReference>
<dbReference type="InterPro" id="IPR017871">
    <property type="entry name" value="ABC_transporter-like_CS"/>
</dbReference>
<feature type="domain" description="ABC transporter" evidence="10">
    <location>
        <begin position="367"/>
        <end position="606"/>
    </location>
</feature>
<evidence type="ECO:0000313" key="13">
    <source>
        <dbReference type="Proteomes" id="UP000034164"/>
    </source>
</evidence>
<dbReference type="GO" id="GO:0016887">
    <property type="term" value="F:ATP hydrolysis activity"/>
    <property type="evidence" value="ECO:0007669"/>
    <property type="project" value="InterPro"/>
</dbReference>
<dbReference type="FunFam" id="3.40.50.300:FF:003218">
    <property type="entry name" value="ABC a-pheromone efflux pump AtrD"/>
    <property type="match status" value="1"/>
</dbReference>
<dbReference type="InterPro" id="IPR011527">
    <property type="entry name" value="ABC1_TM_dom"/>
</dbReference>
<evidence type="ECO:0000256" key="4">
    <source>
        <dbReference type="ARBA" id="ARBA00022741"/>
    </source>
</evidence>
<evidence type="ECO:0000259" key="10">
    <source>
        <dbReference type="PROSITE" id="PS50893"/>
    </source>
</evidence>
<keyword evidence="7 9" id="KW-0472">Membrane</keyword>
<dbReference type="InterPro" id="IPR003593">
    <property type="entry name" value="AAA+_ATPase"/>
</dbReference>
<gene>
    <name evidence="12" type="ORF">EMCG_07881</name>
</gene>
<proteinExistence type="inferred from homology"/>
<name>A0A0G2I7B4_9EURO</name>
<evidence type="ECO:0000256" key="1">
    <source>
        <dbReference type="ARBA" id="ARBA00004141"/>
    </source>
</evidence>
<dbReference type="GO" id="GO:0015421">
    <property type="term" value="F:ABC-type oligopeptide transporter activity"/>
    <property type="evidence" value="ECO:0007669"/>
    <property type="project" value="TreeGrafter"/>
</dbReference>
<dbReference type="Gene3D" id="3.40.50.300">
    <property type="entry name" value="P-loop containing nucleotide triphosphate hydrolases"/>
    <property type="match status" value="2"/>
</dbReference>
<evidence type="ECO:0000256" key="3">
    <source>
        <dbReference type="ARBA" id="ARBA00022692"/>
    </source>
</evidence>
<evidence type="ECO:0000256" key="8">
    <source>
        <dbReference type="SAM" id="MobiDB-lite"/>
    </source>
</evidence>
<keyword evidence="6 9" id="KW-1133">Transmembrane helix</keyword>
<dbReference type="OrthoDB" id="6500128at2759"/>
<dbReference type="SUPFAM" id="SSF52540">
    <property type="entry name" value="P-loop containing nucleoside triphosphate hydrolases"/>
    <property type="match status" value="2"/>
</dbReference>
<feature type="domain" description="ABC transporter" evidence="10">
    <location>
        <begin position="1098"/>
        <end position="1349"/>
    </location>
</feature>
<feature type="transmembrane region" description="Helical" evidence="9">
    <location>
        <begin position="892"/>
        <end position="915"/>
    </location>
</feature>
<dbReference type="CDD" id="cd18577">
    <property type="entry name" value="ABC_6TM_Pgp_ABCB1_D1_like"/>
    <property type="match status" value="1"/>
</dbReference>
<evidence type="ECO:0000256" key="2">
    <source>
        <dbReference type="ARBA" id="ARBA00007577"/>
    </source>
</evidence>
<dbReference type="InterPro" id="IPR036640">
    <property type="entry name" value="ABC1_TM_sf"/>
</dbReference>
<sequence length="1360" mass="149912">MEPAESPPNVALTDTPAPKAKWASLFFFTSRKHAVSLIFGSLFTIGAGVLVPMLALLLGKIFGAFSRFGEGSLTSGQLIQAISAQCLYLLALGIIIWLLQTGHFAFWMAFGELQAKIAREKSFIELLKKDISWFELKQDGISALLPRLQTQVRDLQLATSQPLGCVLQRVVTFATALVLALYTSWKLTLVSLASIPICAAVVAVISRKIQPSIQAYEAELTRTLKLASNCFSCIDAVKYFNGQNFEARQYSAGTLSAAHWYRNEALGQALQISCIRLMIFGMFVQGFWYGISLVEAGQLTPADVVTTFWACLQSTQAIEDILPHIIVLEKGRASGSALQQLVEKINCHNLMGDTTQTVSPQFCEGDIRIKNVTFAYPSRPDCCVLQDASLFFPAGDTTFVVGRSGSGKSTLSNLLMRFYAPTSGDIFIDSTQIENLNIDWIRNNITLLQQQSFLFNETVFKNIAFGSRDYRNLTEDQILTSLRFASLDETVRNLPDGLDTMVGVGGSAFSGGQRQRVAIARARLRDTPILILDESTSALDFTSRSTVMDAIRTWRKGKTTIIITHDISQVNDQDFMYVLHRGEVVRKGYKQALEQQAKETFGSALAEVFDLENGRPRRAGHSTQERAERKKYRTTAKPLPPTPNQELNRILQTFSLSPISPSFHHTLSFQSTIQAEQAVQPLALMSDHSRQILPYSQTTPSAEDIELGEISRESETKPNLSLMPSLTCSSGPGSKDFAFQDNTSPHKPSGDTKPNYSSIWEILHTVIPCLTLRCKVFLVIGFIAALVHAAATPTFAFLFAQLLSVFFLSGDRARMALQWSIAVIGVSVANGAASFMMHFLLEYCGQAWVNCLRNEAVRCILSQPKEWFEKEENTVSKLTMCLDRNAEEMRNLVGRFAGFLFVATVIMIMCIVWGISVCWKLTLVGLACAPIVYSITRAFERVSRKWEKRCNDASEMVGDIFSETFLDIKTVRTLTLESHFHKKLDGVNTKTLNLGLKRACYSGFFFGLSNSSIIFVYTLVFYYGAVLASSLEYSTKDILTVFSILLFSMSNVNAALEFVPQISSSRDTASRVLRLATLPKDCSHEDEGKLKISDPTPLKFTNVNFSYPSRPKKQVLQNLNLTIPENSCTAIVGPSGSGKSTIASLLTALYPITSYQGGPPSTISLRGDDIRKIHTPTLRSLLSIVPQQPTLFPSSIRANISYALDPSSPLSTIENIRSAAQAAGIDEFISSLPAGYDTIIGDGGLAMSGGQAQRVAIARALVRKPRILILDEATSNLDAYSAELIRRTVKGLLIGSGEQRLAVIIITHAVEMMEIADRIVLVDKGRVVEEGPYLELMAKKGGELRRLVTLEGRDDDCQGT</sequence>
<dbReference type="Gene3D" id="1.20.1560.10">
    <property type="entry name" value="ABC transporter type 1, transmembrane domain"/>
    <property type="match status" value="2"/>
</dbReference>
<keyword evidence="3 9" id="KW-0812">Transmembrane</keyword>
<keyword evidence="5" id="KW-0067">ATP-binding</keyword>
<dbReference type="PANTHER" id="PTHR43394">
    <property type="entry name" value="ATP-DEPENDENT PERMEASE MDL1, MITOCHONDRIAL"/>
    <property type="match status" value="1"/>
</dbReference>
<dbReference type="SMART" id="SM00382">
    <property type="entry name" value="AAA"/>
    <property type="match status" value="2"/>
</dbReference>
<dbReference type="InterPro" id="IPR039421">
    <property type="entry name" value="Type_1_exporter"/>
</dbReference>
<accession>A0A0G2I7B4</accession>
<dbReference type="Proteomes" id="UP000034164">
    <property type="component" value="Unassembled WGS sequence"/>
</dbReference>
<reference evidence="13" key="1">
    <citation type="journal article" date="2015" name="PLoS Genet.">
        <title>The dynamic genome and transcriptome of the human fungal pathogen Blastomyces and close relative Emmonsia.</title>
        <authorList>
            <person name="Munoz J.F."/>
            <person name="Gauthier G.M."/>
            <person name="Desjardins C.A."/>
            <person name="Gallo J.E."/>
            <person name="Holder J."/>
            <person name="Sullivan T.D."/>
            <person name="Marty A.J."/>
            <person name="Carmen J.C."/>
            <person name="Chen Z."/>
            <person name="Ding L."/>
            <person name="Gujja S."/>
            <person name="Magrini V."/>
            <person name="Misas E."/>
            <person name="Mitreva M."/>
            <person name="Priest M."/>
            <person name="Saif S."/>
            <person name="Whiston E.A."/>
            <person name="Young S."/>
            <person name="Zeng Q."/>
            <person name="Goldman W.E."/>
            <person name="Mardis E.R."/>
            <person name="Taylor J.W."/>
            <person name="McEwen J.G."/>
            <person name="Clay O.K."/>
            <person name="Klein B.S."/>
            <person name="Cuomo C.A."/>
        </authorList>
    </citation>
    <scope>NUCLEOTIDE SEQUENCE [LARGE SCALE GENOMIC DNA]</scope>
    <source>
        <strain evidence="13">UAMH 3008</strain>
    </source>
</reference>
<dbReference type="SUPFAM" id="SSF90123">
    <property type="entry name" value="ABC transporter transmembrane region"/>
    <property type="match status" value="2"/>
</dbReference>
<feature type="transmembrane region" description="Helical" evidence="9">
    <location>
        <begin position="819"/>
        <end position="841"/>
    </location>
</feature>
<dbReference type="GO" id="GO:0090374">
    <property type="term" value="P:oligopeptide export from mitochondrion"/>
    <property type="evidence" value="ECO:0007669"/>
    <property type="project" value="TreeGrafter"/>
</dbReference>
<dbReference type="GO" id="GO:0005743">
    <property type="term" value="C:mitochondrial inner membrane"/>
    <property type="evidence" value="ECO:0007669"/>
    <property type="project" value="TreeGrafter"/>
</dbReference>
<feature type="transmembrane region" description="Helical" evidence="9">
    <location>
        <begin position="34"/>
        <end position="58"/>
    </location>
</feature>
<dbReference type="PROSITE" id="PS00211">
    <property type="entry name" value="ABC_TRANSPORTER_1"/>
    <property type="match status" value="1"/>
</dbReference>
<dbReference type="VEuPathDB" id="FungiDB:EMCG_07881"/>
<comment type="similarity">
    <text evidence="2">Belongs to the ABC transporter superfamily. ABCB family. Multidrug resistance exporter (TC 3.A.1.201) subfamily.</text>
</comment>
<feature type="region of interest" description="Disordered" evidence="8">
    <location>
        <begin position="615"/>
        <end position="645"/>
    </location>
</feature>
<evidence type="ECO:0000259" key="11">
    <source>
        <dbReference type="PROSITE" id="PS50929"/>
    </source>
</evidence>
<dbReference type="Pfam" id="PF00664">
    <property type="entry name" value="ABC_membrane"/>
    <property type="match status" value="2"/>
</dbReference>
<evidence type="ECO:0000256" key="7">
    <source>
        <dbReference type="ARBA" id="ARBA00023136"/>
    </source>
</evidence>
<feature type="transmembrane region" description="Helical" evidence="9">
    <location>
        <begin position="1004"/>
        <end position="1026"/>
    </location>
</feature>
<comment type="subcellular location">
    <subcellularLocation>
        <location evidence="1">Membrane</location>
        <topology evidence="1">Multi-pass membrane protein</topology>
    </subcellularLocation>
</comment>
<dbReference type="PANTHER" id="PTHR43394:SF15">
    <property type="entry name" value="ALPHA-FACTOR-TRANSPORTING ATPASE"/>
    <property type="match status" value="1"/>
</dbReference>
<evidence type="ECO:0000256" key="5">
    <source>
        <dbReference type="ARBA" id="ARBA00022840"/>
    </source>
</evidence>
<dbReference type="InterPro" id="IPR003439">
    <property type="entry name" value="ABC_transporter-like_ATP-bd"/>
</dbReference>
<protein>
    <recommendedName>
        <fullName evidence="14">ABC a-pheromone efflux pump AtrD</fullName>
    </recommendedName>
</protein>
<dbReference type="CDD" id="cd18578">
    <property type="entry name" value="ABC_6TM_Pgp_ABCB1_D2_like"/>
    <property type="match status" value="1"/>
</dbReference>
<evidence type="ECO:0000313" key="12">
    <source>
        <dbReference type="EMBL" id="KKZ66378.1"/>
    </source>
</evidence>